<dbReference type="EMBL" id="JBHDLJ010000003">
    <property type="protein sequence ID" value="MFB0833928.1"/>
    <property type="molecule type" value="Genomic_DNA"/>
</dbReference>
<dbReference type="SMART" id="SM00346">
    <property type="entry name" value="HTH_ICLR"/>
    <property type="match status" value="1"/>
</dbReference>
<dbReference type="Proteomes" id="UP001575652">
    <property type="component" value="Unassembled WGS sequence"/>
</dbReference>
<dbReference type="Pfam" id="PF09339">
    <property type="entry name" value="HTH_IclR"/>
    <property type="match status" value="1"/>
</dbReference>
<dbReference type="InterPro" id="IPR029016">
    <property type="entry name" value="GAF-like_dom_sf"/>
</dbReference>
<dbReference type="Gene3D" id="3.30.450.40">
    <property type="match status" value="1"/>
</dbReference>
<dbReference type="RefSeq" id="WP_373971105.1">
    <property type="nucleotide sequence ID" value="NZ_JBHDLJ010000003.1"/>
</dbReference>
<gene>
    <name evidence="7" type="ORF">ACETWP_04940</name>
</gene>
<dbReference type="PANTHER" id="PTHR30136">
    <property type="entry name" value="HELIX-TURN-HELIX TRANSCRIPTIONAL REGULATOR, ICLR FAMILY"/>
    <property type="match status" value="1"/>
</dbReference>
<dbReference type="InterPro" id="IPR050707">
    <property type="entry name" value="HTH_MetabolicPath_Reg"/>
</dbReference>
<feature type="domain" description="HTH iclR-type" evidence="5">
    <location>
        <begin position="34"/>
        <end position="95"/>
    </location>
</feature>
<dbReference type="InterPro" id="IPR005471">
    <property type="entry name" value="Tscrpt_reg_IclR_N"/>
</dbReference>
<dbReference type="InterPro" id="IPR036388">
    <property type="entry name" value="WH-like_DNA-bd_sf"/>
</dbReference>
<evidence type="ECO:0000259" key="5">
    <source>
        <dbReference type="PROSITE" id="PS51077"/>
    </source>
</evidence>
<evidence type="ECO:0000313" key="7">
    <source>
        <dbReference type="EMBL" id="MFB0833928.1"/>
    </source>
</evidence>
<keyword evidence="1" id="KW-0805">Transcription regulation</keyword>
<dbReference type="InterPro" id="IPR036390">
    <property type="entry name" value="WH_DNA-bd_sf"/>
</dbReference>
<dbReference type="PROSITE" id="PS51077">
    <property type="entry name" value="HTH_ICLR"/>
    <property type="match status" value="1"/>
</dbReference>
<dbReference type="InterPro" id="IPR011991">
    <property type="entry name" value="ArsR-like_HTH"/>
</dbReference>
<evidence type="ECO:0000256" key="4">
    <source>
        <dbReference type="SAM" id="MobiDB-lite"/>
    </source>
</evidence>
<evidence type="ECO:0000256" key="2">
    <source>
        <dbReference type="ARBA" id="ARBA00023125"/>
    </source>
</evidence>
<name>A0ABV4UK17_9MICC</name>
<keyword evidence="2" id="KW-0238">DNA-binding</keyword>
<dbReference type="SUPFAM" id="SSF55781">
    <property type="entry name" value="GAF domain-like"/>
    <property type="match status" value="1"/>
</dbReference>
<reference evidence="7 8" key="1">
    <citation type="submission" date="2024-09" db="EMBL/GenBank/DDBJ databases">
        <authorList>
            <person name="Salinas-Garcia M.A."/>
            <person name="Prieme A."/>
        </authorList>
    </citation>
    <scope>NUCLEOTIDE SEQUENCE [LARGE SCALE GENOMIC DNA]</scope>
    <source>
        <strain evidence="7 8">DSM 21081</strain>
    </source>
</reference>
<proteinExistence type="predicted"/>
<organism evidence="7 8">
    <name type="scientific">Arthrobacter halodurans</name>
    <dbReference type="NCBI Taxonomy" id="516699"/>
    <lineage>
        <taxon>Bacteria</taxon>
        <taxon>Bacillati</taxon>
        <taxon>Actinomycetota</taxon>
        <taxon>Actinomycetes</taxon>
        <taxon>Micrococcales</taxon>
        <taxon>Micrococcaceae</taxon>
        <taxon>Arthrobacter</taxon>
    </lineage>
</organism>
<keyword evidence="8" id="KW-1185">Reference proteome</keyword>
<dbReference type="InterPro" id="IPR014757">
    <property type="entry name" value="Tscrpt_reg_IclR_C"/>
</dbReference>
<dbReference type="Gene3D" id="1.10.10.10">
    <property type="entry name" value="Winged helix-like DNA-binding domain superfamily/Winged helix DNA-binding domain"/>
    <property type="match status" value="1"/>
</dbReference>
<protein>
    <submittedName>
        <fullName evidence="7">IclR family transcriptional regulator</fullName>
    </submittedName>
</protein>
<dbReference type="SUPFAM" id="SSF46785">
    <property type="entry name" value="Winged helix' DNA-binding domain"/>
    <property type="match status" value="1"/>
</dbReference>
<evidence type="ECO:0000256" key="3">
    <source>
        <dbReference type="ARBA" id="ARBA00023163"/>
    </source>
</evidence>
<dbReference type="CDD" id="cd00090">
    <property type="entry name" value="HTH_ARSR"/>
    <property type="match status" value="1"/>
</dbReference>
<dbReference type="Pfam" id="PF01614">
    <property type="entry name" value="IclR_C"/>
    <property type="match status" value="1"/>
</dbReference>
<feature type="region of interest" description="Disordered" evidence="4">
    <location>
        <begin position="1"/>
        <end position="32"/>
    </location>
</feature>
<evidence type="ECO:0000256" key="1">
    <source>
        <dbReference type="ARBA" id="ARBA00023015"/>
    </source>
</evidence>
<accession>A0ABV4UK17</accession>
<evidence type="ECO:0000313" key="8">
    <source>
        <dbReference type="Proteomes" id="UP001575652"/>
    </source>
</evidence>
<evidence type="ECO:0000259" key="6">
    <source>
        <dbReference type="PROSITE" id="PS51078"/>
    </source>
</evidence>
<dbReference type="PROSITE" id="PS51078">
    <property type="entry name" value="ICLR_ED"/>
    <property type="match status" value="1"/>
</dbReference>
<feature type="compositionally biased region" description="Acidic residues" evidence="4">
    <location>
        <begin position="1"/>
        <end position="10"/>
    </location>
</feature>
<dbReference type="PANTHER" id="PTHR30136:SF24">
    <property type="entry name" value="HTH-TYPE TRANSCRIPTIONAL REPRESSOR ALLR"/>
    <property type="match status" value="1"/>
</dbReference>
<sequence length="282" mass="29613">MTDAQNDDDAAPSSDAPAPGDPAREKAAKGPDGLRAVDRTVTLLLALSRHPEGVSLADLAREAGITLTTAHRILATLRKSGLVRETPSGRQALGVTSLILANAFLDGVDVRSEARPHLTALRDDTNETCHLGVLASSQIVYIDKLDSRQRVRMFSSIGGTGPALTTAIGRAILAHSSGELVERTVQAAAHEHDGSPDLATVLAESERVRGEGYSTDLEENEPGICCVGAPVFDHAGRVIAGLSLSTPTSRFDRAGLADLGRKVRATADAISRAMGYPTPETR</sequence>
<comment type="caution">
    <text evidence="7">The sequence shown here is derived from an EMBL/GenBank/DDBJ whole genome shotgun (WGS) entry which is preliminary data.</text>
</comment>
<keyword evidence="3" id="KW-0804">Transcription</keyword>
<feature type="domain" description="IclR-ED" evidence="6">
    <location>
        <begin position="96"/>
        <end position="276"/>
    </location>
</feature>